<evidence type="ECO:0000313" key="3">
    <source>
        <dbReference type="Proteomes" id="UP001054854"/>
    </source>
</evidence>
<evidence type="ECO:0000256" key="1">
    <source>
        <dbReference type="SAM" id="Phobius"/>
    </source>
</evidence>
<dbReference type="Proteomes" id="UP001054854">
    <property type="component" value="Unassembled WGS sequence"/>
</dbReference>
<sequence>MIQPHCADPDCLICENGWVATTPEPYSVLRDIAYAIGVAVLVALPPLLLIYSYAHHS</sequence>
<accession>A0ABQ3TR89</accession>
<reference evidence="2" key="1">
    <citation type="submission" date="2024-05" db="EMBL/GenBank/DDBJ databases">
        <title>Whole genome shotgun sequence of Streptomyces hygroscopicus NBRC 113678.</title>
        <authorList>
            <person name="Komaki H."/>
            <person name="Tamura T."/>
        </authorList>
    </citation>
    <scope>NUCLEOTIDE SEQUENCE</scope>
    <source>
        <strain evidence="2">N11-34</strain>
    </source>
</reference>
<keyword evidence="1" id="KW-0472">Membrane</keyword>
<comment type="caution">
    <text evidence="2">The sequence shown here is derived from an EMBL/GenBank/DDBJ whole genome shotgun (WGS) entry which is preliminary data.</text>
</comment>
<keyword evidence="3" id="KW-1185">Reference proteome</keyword>
<keyword evidence="1" id="KW-1133">Transmembrane helix</keyword>
<name>A0ABQ3TR89_STRHY</name>
<proteinExistence type="predicted"/>
<gene>
    <name evidence="2" type="ORF">TPA0910_02820</name>
</gene>
<organism evidence="2 3">
    <name type="scientific">Streptomyces hygroscopicus</name>
    <dbReference type="NCBI Taxonomy" id="1912"/>
    <lineage>
        <taxon>Bacteria</taxon>
        <taxon>Bacillati</taxon>
        <taxon>Actinomycetota</taxon>
        <taxon>Actinomycetes</taxon>
        <taxon>Kitasatosporales</taxon>
        <taxon>Streptomycetaceae</taxon>
        <taxon>Streptomyces</taxon>
        <taxon>Streptomyces violaceusniger group</taxon>
    </lineage>
</organism>
<dbReference type="EMBL" id="BNEK01000002">
    <property type="protein sequence ID" value="GHJ25849.1"/>
    <property type="molecule type" value="Genomic_DNA"/>
</dbReference>
<dbReference type="RefSeq" id="WP_236255708.1">
    <property type="nucleotide sequence ID" value="NZ_BNEK01000002.1"/>
</dbReference>
<keyword evidence="1" id="KW-0812">Transmembrane</keyword>
<protein>
    <submittedName>
        <fullName evidence="2">Uncharacterized protein</fullName>
    </submittedName>
</protein>
<feature type="transmembrane region" description="Helical" evidence="1">
    <location>
        <begin position="32"/>
        <end position="54"/>
    </location>
</feature>
<evidence type="ECO:0000313" key="2">
    <source>
        <dbReference type="EMBL" id="GHJ25849.1"/>
    </source>
</evidence>